<name>A0A7Y9XX93_9SPHN</name>
<dbReference type="Pfam" id="PF22284">
    <property type="entry name" value="DUF6961"/>
    <property type="match status" value="1"/>
</dbReference>
<dbReference type="GO" id="GO:0003677">
    <property type="term" value="F:DNA binding"/>
    <property type="evidence" value="ECO:0007669"/>
    <property type="project" value="UniProtKB-KW"/>
</dbReference>
<dbReference type="Proteomes" id="UP000522081">
    <property type="component" value="Unassembled WGS sequence"/>
</dbReference>
<dbReference type="InterPro" id="IPR054234">
    <property type="entry name" value="DUF6961"/>
</dbReference>
<organism evidence="1 2">
    <name type="scientific">Novosphingobium marinum</name>
    <dbReference type="NCBI Taxonomy" id="1514948"/>
    <lineage>
        <taxon>Bacteria</taxon>
        <taxon>Pseudomonadati</taxon>
        <taxon>Pseudomonadota</taxon>
        <taxon>Alphaproteobacteria</taxon>
        <taxon>Sphingomonadales</taxon>
        <taxon>Sphingomonadaceae</taxon>
        <taxon>Novosphingobium</taxon>
    </lineage>
</organism>
<protein>
    <submittedName>
        <fullName evidence="1">Putative DNA-binding protein</fullName>
    </submittedName>
</protein>
<keyword evidence="1" id="KW-0238">DNA-binding</keyword>
<dbReference type="AlphaFoldDB" id="A0A7Y9XX93"/>
<reference evidence="1 2" key="1">
    <citation type="submission" date="2020-07" db="EMBL/GenBank/DDBJ databases">
        <title>Genomic Encyclopedia of Type Strains, Phase IV (KMG-IV): sequencing the most valuable type-strain genomes for metagenomic binning, comparative biology and taxonomic classification.</title>
        <authorList>
            <person name="Goeker M."/>
        </authorList>
    </citation>
    <scope>NUCLEOTIDE SEQUENCE [LARGE SCALE GENOMIC DNA]</scope>
    <source>
        <strain evidence="1 2">DSM 29043</strain>
    </source>
</reference>
<dbReference type="EMBL" id="JACBZF010000004">
    <property type="protein sequence ID" value="NYH96284.1"/>
    <property type="molecule type" value="Genomic_DNA"/>
</dbReference>
<proteinExistence type="predicted"/>
<evidence type="ECO:0000313" key="1">
    <source>
        <dbReference type="EMBL" id="NYH96284.1"/>
    </source>
</evidence>
<evidence type="ECO:0000313" key="2">
    <source>
        <dbReference type="Proteomes" id="UP000522081"/>
    </source>
</evidence>
<keyword evidence="2" id="KW-1185">Reference proteome</keyword>
<sequence length="65" mass="7567">MTLTADQELWAVALWVEKHHGDEGDFYIAQQMDRLLEEGDFDGIAMWRQVGERFEALSKRATRPT</sequence>
<dbReference type="RefSeq" id="WP_179408103.1">
    <property type="nucleotide sequence ID" value="NZ_BMGF01000004.1"/>
</dbReference>
<comment type="caution">
    <text evidence="1">The sequence shown here is derived from an EMBL/GenBank/DDBJ whole genome shotgun (WGS) entry which is preliminary data.</text>
</comment>
<accession>A0A7Y9XX93</accession>
<gene>
    <name evidence="1" type="ORF">FHS75_002616</name>
</gene>